<gene>
    <name evidence="3" type="ORF">NP048_05040</name>
</gene>
<dbReference type="PANTHER" id="PTHR30290:SF65">
    <property type="entry name" value="MONOACYL PHOSPHATIDYLINOSITOL TETRAMANNOSIDE-BINDING PROTEIN LPQW-RELATED"/>
    <property type="match status" value="1"/>
</dbReference>
<accession>A0ABY5KU90</accession>
<feature type="domain" description="Solute-binding protein family 5" evidence="2">
    <location>
        <begin position="347"/>
        <end position="613"/>
    </location>
</feature>
<dbReference type="Pfam" id="PF00496">
    <property type="entry name" value="SBP_bac_5"/>
    <property type="match status" value="1"/>
</dbReference>
<dbReference type="SUPFAM" id="SSF53850">
    <property type="entry name" value="Periplasmic binding protein-like II"/>
    <property type="match status" value="1"/>
</dbReference>
<keyword evidence="4" id="KW-1185">Reference proteome</keyword>
<dbReference type="Proteomes" id="UP001316384">
    <property type="component" value="Chromosome"/>
</dbReference>
<feature type="region of interest" description="Disordered" evidence="1">
    <location>
        <begin position="240"/>
        <end position="316"/>
    </location>
</feature>
<name>A0ABY5KU90_9CELL</name>
<feature type="compositionally biased region" description="Low complexity" evidence="1">
    <location>
        <begin position="240"/>
        <end position="306"/>
    </location>
</feature>
<dbReference type="Gene3D" id="3.40.190.10">
    <property type="entry name" value="Periplasmic binding protein-like II"/>
    <property type="match status" value="2"/>
</dbReference>
<protein>
    <submittedName>
        <fullName evidence="3">ABC transporter substrate-binding protein</fullName>
    </submittedName>
</protein>
<feature type="compositionally biased region" description="Polar residues" evidence="1">
    <location>
        <begin position="1"/>
        <end position="10"/>
    </location>
</feature>
<dbReference type="RefSeq" id="WP_227578395.1">
    <property type="nucleotide sequence ID" value="NZ_CP101987.1"/>
</dbReference>
<dbReference type="InterPro" id="IPR000914">
    <property type="entry name" value="SBP_5_dom"/>
</dbReference>
<evidence type="ECO:0000313" key="3">
    <source>
        <dbReference type="EMBL" id="UUI72817.1"/>
    </source>
</evidence>
<evidence type="ECO:0000313" key="4">
    <source>
        <dbReference type="Proteomes" id="UP001316384"/>
    </source>
</evidence>
<evidence type="ECO:0000259" key="2">
    <source>
        <dbReference type="Pfam" id="PF00496"/>
    </source>
</evidence>
<dbReference type="EMBL" id="CP101987">
    <property type="protein sequence ID" value="UUI72817.1"/>
    <property type="molecule type" value="Genomic_DNA"/>
</dbReference>
<dbReference type="Gene3D" id="3.10.105.10">
    <property type="entry name" value="Dipeptide-binding Protein, Domain 3"/>
    <property type="match status" value="1"/>
</dbReference>
<evidence type="ECO:0000256" key="1">
    <source>
        <dbReference type="SAM" id="MobiDB-lite"/>
    </source>
</evidence>
<proteinExistence type="predicted"/>
<reference evidence="3 4" key="1">
    <citation type="submission" date="2022-07" db="EMBL/GenBank/DDBJ databases">
        <title>Novel species in genus cellulomonas.</title>
        <authorList>
            <person name="Ye L."/>
        </authorList>
    </citation>
    <scope>NUCLEOTIDE SEQUENCE [LARGE SCALE GENOMIC DNA]</scope>
    <source>
        <strain evidence="4">zg-B89</strain>
    </source>
</reference>
<sequence length="705" mass="70823">MTGTNVQLMGTGSAGRRAGEPHVRVRASRRGGRGRLVGRAVAGPVALTLALGTLAACTSDPVDPARAGTVVVSVDLPFASLNGGTAAGRAPGSVLVRGLVQSGFTTRAPDGTVSVDESFGTVEKVADEPLTVRYTIAPTARWSDGVPVTPADLLLEWAARSGQLDEVVPELDADGVVATTPDDVVLFGAASAALARASSVPTVDDATVTVVYDTPVADWQVALDVNLPAHVVGRLALDPDAPALPTPTATSSTDGDAATTGPAATAPATTVPAATEPSSTGPPTTGPATTGSATTGSATTSPAADGAEGDATDADVAAQAEAWAQAVVTAVREQDRAALTRISQVWRAAGRSADVAADPSLTTTTGPYVLARVDATGVEVVRNEHYDGVAPAAYDRVRVRVDLDPLAQIDALAADEVDVAAPLSTADVLAAAEKLDDVTVGTGGDAVLQLALQEAGGGVFDPASHASAPDPAAAAAALRTAFLAGVPREGLVADAVRPLWARAQVSNVVAAQVGTAATVAAPDGPEAGTAPTSDGPLTVRVLTNTADPVRAAALEHVTAAAADMGLEVVPVDAPDRAQTLRTRPEDWDAALVPVAQEDLPVAAFVARWRSGGATNVTGHADPALDAVLDELAAQPDAAAAADGLATASDSLLAWGAVLPVVRTPVLTVAAERDAGTDEGLPVVAAVPVLEPAAADLTWWWDWTRR</sequence>
<dbReference type="PANTHER" id="PTHR30290">
    <property type="entry name" value="PERIPLASMIC BINDING COMPONENT OF ABC TRANSPORTER"/>
    <property type="match status" value="1"/>
</dbReference>
<feature type="region of interest" description="Disordered" evidence="1">
    <location>
        <begin position="1"/>
        <end position="21"/>
    </location>
</feature>
<dbReference type="InterPro" id="IPR039424">
    <property type="entry name" value="SBP_5"/>
</dbReference>
<organism evidence="3 4">
    <name type="scientific">Cellulomonas xiejunii</name>
    <dbReference type="NCBI Taxonomy" id="2968083"/>
    <lineage>
        <taxon>Bacteria</taxon>
        <taxon>Bacillati</taxon>
        <taxon>Actinomycetota</taxon>
        <taxon>Actinomycetes</taxon>
        <taxon>Micrococcales</taxon>
        <taxon>Cellulomonadaceae</taxon>
        <taxon>Cellulomonas</taxon>
    </lineage>
</organism>